<dbReference type="STRING" id="1217970.SAMN05444002_1848"/>
<dbReference type="EMBL" id="FSRL01000001">
    <property type="protein sequence ID" value="SIN97222.1"/>
    <property type="molecule type" value="Genomic_DNA"/>
</dbReference>
<dbReference type="OrthoDB" id="9148007at2"/>
<keyword evidence="3" id="KW-1185">Reference proteome</keyword>
<dbReference type="Proteomes" id="UP000184932">
    <property type="component" value="Unassembled WGS sequence"/>
</dbReference>
<dbReference type="PIRSF" id="PIRSF035009">
    <property type="entry name" value="UCP035009_HSDR_N"/>
    <property type="match status" value="1"/>
</dbReference>
<name>A0A1N6FPT3_9RHOB</name>
<dbReference type="RefSeq" id="WP_074255939.1">
    <property type="nucleotide sequence ID" value="NZ_FSRL01000001.1"/>
</dbReference>
<dbReference type="InterPro" id="IPR029464">
    <property type="entry name" value="HSDR_N"/>
</dbReference>
<dbReference type="AlphaFoldDB" id="A0A1N6FPT3"/>
<evidence type="ECO:0000313" key="2">
    <source>
        <dbReference type="EMBL" id="SIN97222.1"/>
    </source>
</evidence>
<reference evidence="3" key="1">
    <citation type="submission" date="2016-11" db="EMBL/GenBank/DDBJ databases">
        <authorList>
            <person name="Varghese N."/>
            <person name="Submissions S."/>
        </authorList>
    </citation>
    <scope>NUCLEOTIDE SEQUENCE [LARGE SCALE GENOMIC DNA]</scope>
    <source>
        <strain evidence="3">DSM 29440</strain>
    </source>
</reference>
<gene>
    <name evidence="2" type="ORF">SAMN05444002_1848</name>
</gene>
<accession>A0A1N6FPT3</accession>
<feature type="domain" description="Type I restriction enzyme R protein N-terminal" evidence="1">
    <location>
        <begin position="48"/>
        <end position="128"/>
    </location>
</feature>
<protein>
    <recommendedName>
        <fullName evidence="1">Type I restriction enzyme R protein N-terminal domain-containing protein</fullName>
    </recommendedName>
</protein>
<dbReference type="Pfam" id="PF13588">
    <property type="entry name" value="HSDR_N_2"/>
    <property type="match status" value="1"/>
</dbReference>
<sequence>MSSFSDQVSQIANRSKVAERQALTEEATKTSVILPFIQILGFDVFNLDEVVPEFIADVGTKKGEKVDFAVKIDGKISMLVEVKPISCKLGDAQYSQLFRYFAVTESRLAILTNGREAWFFSDTDEPNKMDKKPFFKFDFQSHDEGQIEELARFQKPNFAIDEIIEAASNLKYVRAAANYLRAQLENPEDEFVRVVGRNIHEGSITKGVLEQIKPAIQSALDEVIRERIQDRLSITFRDEKKVASEIVPQEPSDSAGSDRDINTTDEELSGHLIVRAIAAKRVPVSRVAIRDAKSYCAILMDDNNRKPICRLYFNSPTTKYIGIFDNAKVETKHRVDGPEDIYKFSDDIERVVIALA</sequence>
<dbReference type="InterPro" id="IPR017035">
    <property type="entry name" value="UCP035009_HsdR_All3000-type"/>
</dbReference>
<proteinExistence type="predicted"/>
<evidence type="ECO:0000259" key="1">
    <source>
        <dbReference type="Pfam" id="PF13588"/>
    </source>
</evidence>
<organism evidence="2 3">
    <name type="scientific">Vannielia litorea</name>
    <dbReference type="NCBI Taxonomy" id="1217970"/>
    <lineage>
        <taxon>Bacteria</taxon>
        <taxon>Pseudomonadati</taxon>
        <taxon>Pseudomonadota</taxon>
        <taxon>Alphaproteobacteria</taxon>
        <taxon>Rhodobacterales</taxon>
        <taxon>Paracoccaceae</taxon>
        <taxon>Vannielia</taxon>
    </lineage>
</organism>
<evidence type="ECO:0000313" key="3">
    <source>
        <dbReference type="Proteomes" id="UP000184932"/>
    </source>
</evidence>